<keyword evidence="1" id="KW-0418">Kinase</keyword>
<organism evidence="3 4">
    <name type="scientific">Streptomyces chengmaiensis</name>
    <dbReference type="NCBI Taxonomy" id="3040919"/>
    <lineage>
        <taxon>Bacteria</taxon>
        <taxon>Bacillati</taxon>
        <taxon>Actinomycetota</taxon>
        <taxon>Actinomycetes</taxon>
        <taxon>Kitasatosporales</taxon>
        <taxon>Streptomycetaceae</taxon>
        <taxon>Streptomyces</taxon>
    </lineage>
</organism>
<evidence type="ECO:0000313" key="4">
    <source>
        <dbReference type="Proteomes" id="UP001223144"/>
    </source>
</evidence>
<dbReference type="Proteomes" id="UP001223144">
    <property type="component" value="Unassembled WGS sequence"/>
</dbReference>
<name>A0ABT6HI75_9ACTN</name>
<dbReference type="CDD" id="cd16936">
    <property type="entry name" value="HATPase_RsbW-like"/>
    <property type="match status" value="1"/>
</dbReference>
<dbReference type="InterPro" id="IPR003594">
    <property type="entry name" value="HATPase_dom"/>
</dbReference>
<dbReference type="Gene3D" id="3.30.565.10">
    <property type="entry name" value="Histidine kinase-like ATPase, C-terminal domain"/>
    <property type="match status" value="1"/>
</dbReference>
<dbReference type="SUPFAM" id="SSF55874">
    <property type="entry name" value="ATPase domain of HSP90 chaperone/DNA topoisomerase II/histidine kinase"/>
    <property type="match status" value="1"/>
</dbReference>
<dbReference type="GO" id="GO:0005524">
    <property type="term" value="F:ATP binding"/>
    <property type="evidence" value="ECO:0007669"/>
    <property type="project" value="UniProtKB-KW"/>
</dbReference>
<accession>A0ABT6HI75</accession>
<keyword evidence="3" id="KW-0547">Nucleotide-binding</keyword>
<comment type="caution">
    <text evidence="3">The sequence shown here is derived from an EMBL/GenBank/DDBJ whole genome shotgun (WGS) entry which is preliminary data.</text>
</comment>
<evidence type="ECO:0000313" key="3">
    <source>
        <dbReference type="EMBL" id="MDH2388036.1"/>
    </source>
</evidence>
<dbReference type="InterPro" id="IPR036890">
    <property type="entry name" value="HATPase_C_sf"/>
</dbReference>
<dbReference type="EMBL" id="JARWBG010000003">
    <property type="protein sequence ID" value="MDH2388036.1"/>
    <property type="molecule type" value="Genomic_DNA"/>
</dbReference>
<evidence type="ECO:0000259" key="2">
    <source>
        <dbReference type="Pfam" id="PF13581"/>
    </source>
</evidence>
<dbReference type="InterPro" id="IPR050267">
    <property type="entry name" value="Anti-sigma-factor_SerPK"/>
</dbReference>
<dbReference type="PANTHER" id="PTHR35526:SF3">
    <property type="entry name" value="ANTI-SIGMA-F FACTOR RSBW"/>
    <property type="match status" value="1"/>
</dbReference>
<dbReference type="PANTHER" id="PTHR35526">
    <property type="entry name" value="ANTI-SIGMA-F FACTOR RSBW-RELATED"/>
    <property type="match status" value="1"/>
</dbReference>
<dbReference type="RefSeq" id="WP_279926336.1">
    <property type="nucleotide sequence ID" value="NZ_JARWBG010000003.1"/>
</dbReference>
<protein>
    <submittedName>
        <fullName evidence="3">ATP-binding protein</fullName>
    </submittedName>
</protein>
<reference evidence="3 4" key="1">
    <citation type="submission" date="2023-04" db="EMBL/GenBank/DDBJ databases">
        <title>Streptomyces chengmaiensis sp. nov. isolated from the stem of mangrove plant in Hainan.</title>
        <authorList>
            <person name="Huang X."/>
            <person name="Zhou S."/>
            <person name="Chu X."/>
            <person name="Xie Y."/>
            <person name="Lin Y."/>
        </authorList>
    </citation>
    <scope>NUCLEOTIDE SEQUENCE [LARGE SCALE GENOMIC DNA]</scope>
    <source>
        <strain evidence="3 4">HNM0663</strain>
    </source>
</reference>
<evidence type="ECO:0000256" key="1">
    <source>
        <dbReference type="ARBA" id="ARBA00022527"/>
    </source>
</evidence>
<proteinExistence type="predicted"/>
<sequence length="160" mass="16859">MTTAIECAVIPGAVAAPRSSAALQLRAVEPSARRARAFTRTWLRRWGEDDLVDPALLVVCELATNAIRHGARDSAGQGGARTPAPRITLVLTLRPDALDIEVRDGSAVLPLPRTAGRDDDCGRGLMIIEALAESWACGLASDGGKWVRASLSRSPAGPAR</sequence>
<keyword evidence="1" id="KW-0808">Transferase</keyword>
<keyword evidence="3" id="KW-0067">ATP-binding</keyword>
<keyword evidence="1" id="KW-0723">Serine/threonine-protein kinase</keyword>
<gene>
    <name evidence="3" type="ORF">QCN29_04385</name>
</gene>
<keyword evidence="4" id="KW-1185">Reference proteome</keyword>
<dbReference type="Pfam" id="PF13581">
    <property type="entry name" value="HATPase_c_2"/>
    <property type="match status" value="1"/>
</dbReference>
<feature type="domain" description="Histidine kinase/HSP90-like ATPase" evidence="2">
    <location>
        <begin position="31"/>
        <end position="150"/>
    </location>
</feature>